<keyword evidence="2" id="KW-1185">Reference proteome</keyword>
<sequence length="306" mass="32743">MMATQLRHIDYTIGWICVLPIELAAASKLLEEEHQNLSQPHTDSNTYILGRIADHNVVLACGPEPLIPSTSAAAVAANLLLTFPGIRFALLVGVGSGVPTLQTDIRLGDVVIGTAGRDHGAVVQYHLERTAAGESVQHTGALNVLSNNLLGAMTRLRADQASGQGDFQELLKKASDLVGSSETRRDILFSPAYGHVGESSCDLCDGAYHVIRTSRPNKNPVIHYGLIASGKSVPNEAIARDRLASEIGGVMCFETEAVGMSNAFPCIVIRGIADYGDSHKNRLWLSYAVVMVASYAAWLLEYIPPA</sequence>
<proteinExistence type="predicted"/>
<name>A0ACC1PB99_9PEZI</name>
<dbReference type="EMBL" id="JAPDGR010000506">
    <property type="protein sequence ID" value="KAJ2989648.1"/>
    <property type="molecule type" value="Genomic_DNA"/>
</dbReference>
<reference evidence="1" key="1">
    <citation type="submission" date="2022-10" db="EMBL/GenBank/DDBJ databases">
        <title>Genome Sequence of Xylaria curta.</title>
        <authorList>
            <person name="Buettner E."/>
        </authorList>
    </citation>
    <scope>NUCLEOTIDE SEQUENCE</scope>
    <source>
        <strain evidence="1">Babe10</strain>
    </source>
</reference>
<protein>
    <submittedName>
        <fullName evidence="1">Uncharacterized protein</fullName>
    </submittedName>
</protein>
<evidence type="ECO:0000313" key="1">
    <source>
        <dbReference type="EMBL" id="KAJ2989648.1"/>
    </source>
</evidence>
<dbReference type="Proteomes" id="UP001143856">
    <property type="component" value="Unassembled WGS sequence"/>
</dbReference>
<organism evidence="1 2">
    <name type="scientific">Xylaria curta</name>
    <dbReference type="NCBI Taxonomy" id="42375"/>
    <lineage>
        <taxon>Eukaryota</taxon>
        <taxon>Fungi</taxon>
        <taxon>Dikarya</taxon>
        <taxon>Ascomycota</taxon>
        <taxon>Pezizomycotina</taxon>
        <taxon>Sordariomycetes</taxon>
        <taxon>Xylariomycetidae</taxon>
        <taxon>Xylariales</taxon>
        <taxon>Xylariaceae</taxon>
        <taxon>Xylaria</taxon>
    </lineage>
</organism>
<evidence type="ECO:0000313" key="2">
    <source>
        <dbReference type="Proteomes" id="UP001143856"/>
    </source>
</evidence>
<accession>A0ACC1PB99</accession>
<comment type="caution">
    <text evidence="1">The sequence shown here is derived from an EMBL/GenBank/DDBJ whole genome shotgun (WGS) entry which is preliminary data.</text>
</comment>
<gene>
    <name evidence="1" type="ORF">NUW58_g3366</name>
</gene>